<gene>
    <name evidence="1" type="ORF">GOBAR_AA30503</name>
</gene>
<evidence type="ECO:0000313" key="2">
    <source>
        <dbReference type="Proteomes" id="UP000239757"/>
    </source>
</evidence>
<dbReference type="Proteomes" id="UP000239757">
    <property type="component" value="Unassembled WGS sequence"/>
</dbReference>
<sequence length="121" mass="13511">MGRELMPWSGWGHKWPKEGLGPSSSSRVVDVAMEAVEVVIIHELLCIKSQCDFEISLEVEGRTEFECGLEDPRKMLLLYASSRSDGVIVGCGWGHLRVWVLRSCGAQGVEGLIFYVYSSYI</sequence>
<dbReference type="EMBL" id="KZ667702">
    <property type="protein sequence ID" value="PPR90183.1"/>
    <property type="molecule type" value="Genomic_DNA"/>
</dbReference>
<accession>A0A2P5WGG6</accession>
<evidence type="ECO:0000313" key="1">
    <source>
        <dbReference type="EMBL" id="PPR90183.1"/>
    </source>
</evidence>
<dbReference type="AlphaFoldDB" id="A0A2P5WGG6"/>
<name>A0A2P5WGG6_GOSBA</name>
<reference evidence="1 2" key="1">
    <citation type="submission" date="2015-01" db="EMBL/GenBank/DDBJ databases">
        <title>Genome of allotetraploid Gossypium barbadense reveals genomic plasticity and fiber elongation in cotton evolution.</title>
        <authorList>
            <person name="Chen X."/>
            <person name="Liu X."/>
            <person name="Zhao B."/>
            <person name="Zheng H."/>
            <person name="Hu Y."/>
            <person name="Lu G."/>
            <person name="Yang C."/>
            <person name="Chen J."/>
            <person name="Shan C."/>
            <person name="Zhang L."/>
            <person name="Zhou Y."/>
            <person name="Wang L."/>
            <person name="Guo W."/>
            <person name="Bai Y."/>
            <person name="Ruan J."/>
            <person name="Shangguan X."/>
            <person name="Mao Y."/>
            <person name="Jiang J."/>
            <person name="Zhu Y."/>
            <person name="Lei J."/>
            <person name="Kang H."/>
            <person name="Chen S."/>
            <person name="He X."/>
            <person name="Wang R."/>
            <person name="Wang Y."/>
            <person name="Chen J."/>
            <person name="Wang L."/>
            <person name="Yu S."/>
            <person name="Wang B."/>
            <person name="Wei J."/>
            <person name="Song S."/>
            <person name="Lu X."/>
            <person name="Gao Z."/>
            <person name="Gu W."/>
            <person name="Deng X."/>
            <person name="Ma D."/>
            <person name="Wang S."/>
            <person name="Liang W."/>
            <person name="Fang L."/>
            <person name="Cai C."/>
            <person name="Zhu X."/>
            <person name="Zhou B."/>
            <person name="Zhang Y."/>
            <person name="Chen Z."/>
            <person name="Xu S."/>
            <person name="Zhu R."/>
            <person name="Wang S."/>
            <person name="Zhang T."/>
            <person name="Zhao G."/>
        </authorList>
    </citation>
    <scope>NUCLEOTIDE SEQUENCE [LARGE SCALE GENOMIC DNA]</scope>
    <source>
        <strain evidence="2">cv. Xinhai21</strain>
        <tissue evidence="1">Leaf</tissue>
    </source>
</reference>
<proteinExistence type="predicted"/>
<protein>
    <submittedName>
        <fullName evidence="1">Uncharacterized protein</fullName>
    </submittedName>
</protein>
<organism evidence="1 2">
    <name type="scientific">Gossypium barbadense</name>
    <name type="common">Sea Island cotton</name>
    <name type="synonym">Hibiscus barbadensis</name>
    <dbReference type="NCBI Taxonomy" id="3634"/>
    <lineage>
        <taxon>Eukaryota</taxon>
        <taxon>Viridiplantae</taxon>
        <taxon>Streptophyta</taxon>
        <taxon>Embryophyta</taxon>
        <taxon>Tracheophyta</taxon>
        <taxon>Spermatophyta</taxon>
        <taxon>Magnoliopsida</taxon>
        <taxon>eudicotyledons</taxon>
        <taxon>Gunneridae</taxon>
        <taxon>Pentapetalae</taxon>
        <taxon>rosids</taxon>
        <taxon>malvids</taxon>
        <taxon>Malvales</taxon>
        <taxon>Malvaceae</taxon>
        <taxon>Malvoideae</taxon>
        <taxon>Gossypium</taxon>
    </lineage>
</organism>